<accession>A0AAE1LAP0</accession>
<dbReference type="InterPro" id="IPR000477">
    <property type="entry name" value="RT_dom"/>
</dbReference>
<dbReference type="Gene3D" id="3.30.70.270">
    <property type="match status" value="1"/>
</dbReference>
<name>A0AAE1LAP0_9NEOP</name>
<evidence type="ECO:0000259" key="1">
    <source>
        <dbReference type="PROSITE" id="PS50878"/>
    </source>
</evidence>
<proteinExistence type="predicted"/>
<reference evidence="2" key="2">
    <citation type="journal article" date="2023" name="BMC Genomics">
        <title>Pest status, molecular evolution, and epigenetic factors derived from the genome assembly of Frankliniella fusca, a thysanopteran phytovirus vector.</title>
        <authorList>
            <person name="Catto M.A."/>
            <person name="Labadie P.E."/>
            <person name="Jacobson A.L."/>
            <person name="Kennedy G.G."/>
            <person name="Srinivasan R."/>
            <person name="Hunt B.G."/>
        </authorList>
    </citation>
    <scope>NUCLEOTIDE SEQUENCE</scope>
    <source>
        <strain evidence="2">PL_HMW_Pooled</strain>
    </source>
</reference>
<dbReference type="PANTHER" id="PTHR47027:SF20">
    <property type="entry name" value="REVERSE TRANSCRIPTASE-LIKE PROTEIN WITH RNA-DIRECTED DNA POLYMERASE DOMAIN"/>
    <property type="match status" value="1"/>
</dbReference>
<feature type="domain" description="Reverse transcriptase" evidence="1">
    <location>
        <begin position="1"/>
        <end position="198"/>
    </location>
</feature>
<comment type="caution">
    <text evidence="2">The sequence shown here is derived from an EMBL/GenBank/DDBJ whole genome shotgun (WGS) entry which is preliminary data.</text>
</comment>
<dbReference type="SUPFAM" id="SSF56672">
    <property type="entry name" value="DNA/RNA polymerases"/>
    <property type="match status" value="1"/>
</dbReference>
<evidence type="ECO:0000313" key="2">
    <source>
        <dbReference type="EMBL" id="KAK3913041.1"/>
    </source>
</evidence>
<gene>
    <name evidence="2" type="ORF">KUF71_022495</name>
</gene>
<dbReference type="CDD" id="cd01650">
    <property type="entry name" value="RT_nLTR_like"/>
    <property type="match status" value="1"/>
</dbReference>
<dbReference type="Pfam" id="PF00078">
    <property type="entry name" value="RVT_1"/>
    <property type="match status" value="1"/>
</dbReference>
<keyword evidence="3" id="KW-1185">Reference proteome</keyword>
<dbReference type="EMBL" id="JAHWGI010000307">
    <property type="protein sequence ID" value="KAK3913041.1"/>
    <property type="molecule type" value="Genomic_DNA"/>
</dbReference>
<dbReference type="GO" id="GO:0071897">
    <property type="term" value="P:DNA biosynthetic process"/>
    <property type="evidence" value="ECO:0007669"/>
    <property type="project" value="UniProtKB-ARBA"/>
</dbReference>
<dbReference type="Proteomes" id="UP001219518">
    <property type="component" value="Unassembled WGS sequence"/>
</dbReference>
<dbReference type="PANTHER" id="PTHR47027">
    <property type="entry name" value="REVERSE TRANSCRIPTASE DOMAIN-CONTAINING PROTEIN"/>
    <property type="match status" value="1"/>
</dbReference>
<protein>
    <submittedName>
        <fullName evidence="2">Retrovirus-related Pol polyprotein from type-2 retrotransposable element R2DM</fullName>
    </submittedName>
</protein>
<sequence length="220" mass="24445">MGPERKFTPTEGCLEHNFMLQEVLDDARRNSKQTCIAWLDLANAFPSIPHQSLFYILQKIGLTEQQLSLIQDLYTGSTTAIRHSSGLTNPIPFNAGVRQGCPLSPLLLNLAMEMLIRPVLAQVNTAGYSLRNTRINILAYADDLCILARTPQEFQLLLNTLQEAAQWIGLTFKPSKCGSLHMLKNKAQKTKFFLNKSPIPILDEGDSSQHLGVPTGARVD</sequence>
<dbReference type="InterPro" id="IPR043128">
    <property type="entry name" value="Rev_trsase/Diguanyl_cyclase"/>
</dbReference>
<dbReference type="AlphaFoldDB" id="A0AAE1LAP0"/>
<organism evidence="2 3">
    <name type="scientific">Frankliniella fusca</name>
    <dbReference type="NCBI Taxonomy" id="407009"/>
    <lineage>
        <taxon>Eukaryota</taxon>
        <taxon>Metazoa</taxon>
        <taxon>Ecdysozoa</taxon>
        <taxon>Arthropoda</taxon>
        <taxon>Hexapoda</taxon>
        <taxon>Insecta</taxon>
        <taxon>Pterygota</taxon>
        <taxon>Neoptera</taxon>
        <taxon>Paraneoptera</taxon>
        <taxon>Thysanoptera</taxon>
        <taxon>Terebrantia</taxon>
        <taxon>Thripoidea</taxon>
        <taxon>Thripidae</taxon>
        <taxon>Frankliniella</taxon>
    </lineage>
</organism>
<reference evidence="2" key="1">
    <citation type="submission" date="2021-07" db="EMBL/GenBank/DDBJ databases">
        <authorList>
            <person name="Catto M.A."/>
            <person name="Jacobson A."/>
            <person name="Kennedy G."/>
            <person name="Labadie P."/>
            <person name="Hunt B.G."/>
            <person name="Srinivasan R."/>
        </authorList>
    </citation>
    <scope>NUCLEOTIDE SEQUENCE</scope>
    <source>
        <strain evidence="2">PL_HMW_Pooled</strain>
        <tissue evidence="2">Head</tissue>
    </source>
</reference>
<dbReference type="PROSITE" id="PS50878">
    <property type="entry name" value="RT_POL"/>
    <property type="match status" value="1"/>
</dbReference>
<dbReference type="InterPro" id="IPR043502">
    <property type="entry name" value="DNA/RNA_pol_sf"/>
</dbReference>
<evidence type="ECO:0000313" key="3">
    <source>
        <dbReference type="Proteomes" id="UP001219518"/>
    </source>
</evidence>